<dbReference type="EMBL" id="VFOM01000002">
    <property type="protein sequence ID" value="TQL46675.1"/>
    <property type="molecule type" value="Genomic_DNA"/>
</dbReference>
<evidence type="ECO:0000313" key="3">
    <source>
        <dbReference type="Proteomes" id="UP000317998"/>
    </source>
</evidence>
<dbReference type="RefSeq" id="WP_141881325.1">
    <property type="nucleotide sequence ID" value="NZ_VFOM01000002.1"/>
</dbReference>
<name>A0A542YF08_9MICO</name>
<dbReference type="AlphaFoldDB" id="A0A542YF08"/>
<dbReference type="Proteomes" id="UP000317998">
    <property type="component" value="Unassembled WGS sequence"/>
</dbReference>
<protein>
    <submittedName>
        <fullName evidence="2">Uncharacterized protein</fullName>
    </submittedName>
</protein>
<organism evidence="2 3">
    <name type="scientific">Homoserinimonas aerilata</name>
    <dbReference type="NCBI Taxonomy" id="1162970"/>
    <lineage>
        <taxon>Bacteria</taxon>
        <taxon>Bacillati</taxon>
        <taxon>Actinomycetota</taxon>
        <taxon>Actinomycetes</taxon>
        <taxon>Micrococcales</taxon>
        <taxon>Microbacteriaceae</taxon>
        <taxon>Homoserinimonas</taxon>
    </lineage>
</organism>
<sequence>MAQRVYATAADYYDFIGDDQPTTTPEGGGDPVPLTEKDLNARLRRASTVVDGIVRFSVYDVDDDNMPTDPDISDAFTEATCAQAAWFDDTDDLTGAESQTGPTRIGSVSFGGSGASGGATNTKSAATSRIAPEAVQILTNAGLITSTVQH</sequence>
<proteinExistence type="predicted"/>
<gene>
    <name evidence="2" type="ORF">FB562_2199</name>
</gene>
<evidence type="ECO:0000256" key="1">
    <source>
        <dbReference type="SAM" id="MobiDB-lite"/>
    </source>
</evidence>
<feature type="region of interest" description="Disordered" evidence="1">
    <location>
        <begin position="95"/>
        <end position="121"/>
    </location>
</feature>
<dbReference type="OrthoDB" id="4269013at2"/>
<comment type="caution">
    <text evidence="2">The sequence shown here is derived from an EMBL/GenBank/DDBJ whole genome shotgun (WGS) entry which is preliminary data.</text>
</comment>
<reference evidence="2 3" key="1">
    <citation type="submission" date="2019-06" db="EMBL/GenBank/DDBJ databases">
        <title>Sequencing the genomes of 1000 actinobacteria strains.</title>
        <authorList>
            <person name="Klenk H.-P."/>
        </authorList>
    </citation>
    <scope>NUCLEOTIDE SEQUENCE [LARGE SCALE GENOMIC DNA]</scope>
    <source>
        <strain evidence="2 3">DSM 26477</strain>
    </source>
</reference>
<evidence type="ECO:0000313" key="2">
    <source>
        <dbReference type="EMBL" id="TQL46675.1"/>
    </source>
</evidence>
<accession>A0A542YF08</accession>
<keyword evidence="3" id="KW-1185">Reference proteome</keyword>